<organism evidence="4 5">
    <name type="scientific">Polypterus senegalus</name>
    <name type="common">Senegal bichir</name>
    <dbReference type="NCBI Taxonomy" id="55291"/>
    <lineage>
        <taxon>Eukaryota</taxon>
        <taxon>Metazoa</taxon>
        <taxon>Chordata</taxon>
        <taxon>Craniata</taxon>
        <taxon>Vertebrata</taxon>
        <taxon>Euteleostomi</taxon>
        <taxon>Actinopterygii</taxon>
        <taxon>Polypteriformes</taxon>
        <taxon>Polypteridae</taxon>
        <taxon>Polypterus</taxon>
    </lineage>
</organism>
<dbReference type="CDD" id="cd18478">
    <property type="entry name" value="BACK_KLHL42_KLHDC5"/>
    <property type="match status" value="1"/>
</dbReference>
<feature type="domain" description="BTB" evidence="3">
    <location>
        <begin position="3"/>
        <end position="72"/>
    </location>
</feature>
<dbReference type="PANTHER" id="PTHR46375">
    <property type="entry name" value="KELCH REPEAT AND BTB DOMAIN-CONTAINING PROTEIN 13-RELATED"/>
    <property type="match status" value="1"/>
</dbReference>
<dbReference type="Proteomes" id="UP000886611">
    <property type="component" value="Unassembled WGS sequence"/>
</dbReference>
<dbReference type="InterPro" id="IPR000210">
    <property type="entry name" value="BTB/POZ_dom"/>
</dbReference>
<dbReference type="EMBL" id="JAATIS010000220">
    <property type="protein sequence ID" value="KAG2468956.1"/>
    <property type="molecule type" value="Genomic_DNA"/>
</dbReference>
<dbReference type="PANTHER" id="PTHR46375:SF4">
    <property type="entry name" value="KELCH-LIKE FAMILY, MEMBER 42"/>
    <property type="match status" value="1"/>
</dbReference>
<gene>
    <name evidence="4" type="primary">Klhl42</name>
    <name evidence="4" type="ORF">GTO96_0004908</name>
</gene>
<evidence type="ECO:0000256" key="2">
    <source>
        <dbReference type="ARBA" id="ARBA00022737"/>
    </source>
</evidence>
<evidence type="ECO:0000259" key="3">
    <source>
        <dbReference type="PROSITE" id="PS50097"/>
    </source>
</evidence>
<dbReference type="Pfam" id="PF00651">
    <property type="entry name" value="BTB"/>
    <property type="match status" value="1"/>
</dbReference>
<dbReference type="SUPFAM" id="SSF54695">
    <property type="entry name" value="POZ domain"/>
    <property type="match status" value="1"/>
</dbReference>
<sequence length="392" mass="44097">MSTDEIVAIIMEDKTYNVSKSKLIENSDYFRALFSSGMRESKENRVQLQGLSAHGLELVLRFINTSQVHVDNDNLEDLIQAATFLQVTAIYKLLLSEICQDNCLELYYLADLYGLVDLRTACLTFMACYYHVMLRREEFRCLPAAFGQQVKDLRMKGRATLMAFGDFSGISQDSLLSMLRYEEVAQRWLPFDCNFPADMVNVRGYGSAVLDNYFFIVGGYRITSQEISAAHCYNPSQNEWIQIASLNQKRAPTFIVDREGLAANNVSQGKGFEIEPELSGKLGDELSSEVPVQLFRPVTLTNSHHRPATQYRQTKNEIAVGGECDAASHTVAVGSEGDSASNIQVVVQEEAETGIQMEFAHQQQTDNNLDFAFRQAHVTNDSYYLEGEVPIF</sequence>
<dbReference type="PROSITE" id="PS50097">
    <property type="entry name" value="BTB"/>
    <property type="match status" value="1"/>
</dbReference>
<dbReference type="InterPro" id="IPR044727">
    <property type="entry name" value="KLHL42_BACK"/>
</dbReference>
<comment type="caution">
    <text evidence="4">The sequence shown here is derived from an EMBL/GenBank/DDBJ whole genome shotgun (WGS) entry which is preliminary data.</text>
</comment>
<dbReference type="InterPro" id="IPR015915">
    <property type="entry name" value="Kelch-typ_b-propeller"/>
</dbReference>
<dbReference type="Pfam" id="PF01344">
    <property type="entry name" value="Kelch_1"/>
    <property type="match status" value="1"/>
</dbReference>
<evidence type="ECO:0000256" key="1">
    <source>
        <dbReference type="ARBA" id="ARBA00022441"/>
    </source>
</evidence>
<evidence type="ECO:0000313" key="5">
    <source>
        <dbReference type="Proteomes" id="UP000886611"/>
    </source>
</evidence>
<dbReference type="Gene3D" id="3.30.710.10">
    <property type="entry name" value="Potassium Channel Kv1.1, Chain A"/>
    <property type="match status" value="1"/>
</dbReference>
<keyword evidence="5" id="KW-1185">Reference proteome</keyword>
<accession>A0A8X8BUY6</accession>
<dbReference type="InterPro" id="IPR006652">
    <property type="entry name" value="Kelch_1"/>
</dbReference>
<reference evidence="4 5" key="1">
    <citation type="journal article" date="2021" name="Cell">
        <title>Tracing the genetic footprints of vertebrate landing in non-teleost ray-finned fishes.</title>
        <authorList>
            <person name="Bi X."/>
            <person name="Wang K."/>
            <person name="Yang L."/>
            <person name="Pan H."/>
            <person name="Jiang H."/>
            <person name="Wei Q."/>
            <person name="Fang M."/>
            <person name="Yu H."/>
            <person name="Zhu C."/>
            <person name="Cai Y."/>
            <person name="He Y."/>
            <person name="Gan X."/>
            <person name="Zeng H."/>
            <person name="Yu D."/>
            <person name="Zhu Y."/>
            <person name="Jiang H."/>
            <person name="Qiu Q."/>
            <person name="Yang H."/>
            <person name="Zhang Y.E."/>
            <person name="Wang W."/>
            <person name="Zhu M."/>
            <person name="He S."/>
            <person name="Zhang G."/>
        </authorList>
    </citation>
    <scope>NUCLEOTIDE SEQUENCE [LARGE SCALE GENOMIC DNA]</scope>
    <source>
        <strain evidence="4">Bchr_013</strain>
    </source>
</reference>
<feature type="non-terminal residue" evidence="4">
    <location>
        <position position="392"/>
    </location>
</feature>
<dbReference type="SUPFAM" id="SSF117281">
    <property type="entry name" value="Kelch motif"/>
    <property type="match status" value="1"/>
</dbReference>
<name>A0A8X8BUY6_POLSE</name>
<evidence type="ECO:0000313" key="4">
    <source>
        <dbReference type="EMBL" id="KAG2468956.1"/>
    </source>
</evidence>
<keyword evidence="2" id="KW-0677">Repeat</keyword>
<dbReference type="Gene3D" id="2.120.10.80">
    <property type="entry name" value="Kelch-type beta propeller"/>
    <property type="match status" value="1"/>
</dbReference>
<dbReference type="SMART" id="SM00225">
    <property type="entry name" value="BTB"/>
    <property type="match status" value="1"/>
</dbReference>
<feature type="non-terminal residue" evidence="4">
    <location>
        <position position="1"/>
    </location>
</feature>
<protein>
    <submittedName>
        <fullName evidence="4">KLH42 protein</fullName>
    </submittedName>
</protein>
<keyword evidence="1" id="KW-0880">Kelch repeat</keyword>
<dbReference type="InterPro" id="IPR052392">
    <property type="entry name" value="Kelch-BTB_domain-containing"/>
</dbReference>
<dbReference type="AlphaFoldDB" id="A0A8X8BUY6"/>
<dbReference type="InterPro" id="IPR011333">
    <property type="entry name" value="SKP1/BTB/POZ_sf"/>
</dbReference>
<proteinExistence type="predicted"/>